<dbReference type="InterPro" id="IPR029472">
    <property type="entry name" value="Copia-like_N"/>
</dbReference>
<protein>
    <recommendedName>
        <fullName evidence="1">Retrotransposon Copia-like N-terminal domain-containing protein</fullName>
    </recommendedName>
</protein>
<evidence type="ECO:0000313" key="2">
    <source>
        <dbReference type="EMBL" id="KDO37213.1"/>
    </source>
</evidence>
<evidence type="ECO:0000259" key="1">
    <source>
        <dbReference type="Pfam" id="PF14244"/>
    </source>
</evidence>
<evidence type="ECO:0000313" key="3">
    <source>
        <dbReference type="Proteomes" id="UP000027120"/>
    </source>
</evidence>
<sequence>MAATETPTQTEESTTDRILSELLTSKMAEALSKAQAPTVTSEPTALPIGIKLDGSNYGLWSQVVEMYISGKDKLGYINGELTPPSPTDSSFRK</sequence>
<dbReference type="Proteomes" id="UP000027120">
    <property type="component" value="Unassembled WGS sequence"/>
</dbReference>
<keyword evidence="3" id="KW-1185">Reference proteome</keyword>
<reference evidence="2 3" key="1">
    <citation type="submission" date="2014-04" db="EMBL/GenBank/DDBJ databases">
        <authorList>
            <consortium name="International Citrus Genome Consortium"/>
            <person name="Gmitter F."/>
            <person name="Chen C."/>
            <person name="Farmerie W."/>
            <person name="Harkins T."/>
            <person name="Desany B."/>
            <person name="Mohiuddin M."/>
            <person name="Kodira C."/>
            <person name="Borodovsky M."/>
            <person name="Lomsadze A."/>
            <person name="Burns P."/>
            <person name="Jenkins J."/>
            <person name="Prochnik S."/>
            <person name="Shu S."/>
            <person name="Chapman J."/>
            <person name="Pitluck S."/>
            <person name="Schmutz J."/>
            <person name="Rokhsar D."/>
        </authorList>
    </citation>
    <scope>NUCLEOTIDE SEQUENCE</scope>
</reference>
<dbReference type="Pfam" id="PF14244">
    <property type="entry name" value="Retrotran_gag_3"/>
    <property type="match status" value="1"/>
</dbReference>
<name>A0A067D367_CITSI</name>
<dbReference type="AlphaFoldDB" id="A0A067D367"/>
<gene>
    <name evidence="2" type="ORF">CISIN_1g048147mg</name>
</gene>
<accession>A0A067D367</accession>
<organism evidence="2 3">
    <name type="scientific">Citrus sinensis</name>
    <name type="common">Sweet orange</name>
    <name type="synonym">Citrus aurantium var. sinensis</name>
    <dbReference type="NCBI Taxonomy" id="2711"/>
    <lineage>
        <taxon>Eukaryota</taxon>
        <taxon>Viridiplantae</taxon>
        <taxon>Streptophyta</taxon>
        <taxon>Embryophyta</taxon>
        <taxon>Tracheophyta</taxon>
        <taxon>Spermatophyta</taxon>
        <taxon>Magnoliopsida</taxon>
        <taxon>eudicotyledons</taxon>
        <taxon>Gunneridae</taxon>
        <taxon>Pentapetalae</taxon>
        <taxon>rosids</taxon>
        <taxon>malvids</taxon>
        <taxon>Sapindales</taxon>
        <taxon>Rutaceae</taxon>
        <taxon>Aurantioideae</taxon>
        <taxon>Citrus</taxon>
    </lineage>
</organism>
<proteinExistence type="predicted"/>
<dbReference type="EMBL" id="KK791512">
    <property type="protein sequence ID" value="KDO37213.1"/>
    <property type="molecule type" value="Genomic_DNA"/>
</dbReference>
<feature type="domain" description="Retrotransposon Copia-like N-terminal" evidence="1">
    <location>
        <begin position="50"/>
        <end position="84"/>
    </location>
</feature>